<reference evidence="6" key="1">
    <citation type="journal article" date="2019" name="Int. J. Syst. Evol. Microbiol.">
        <title>The Global Catalogue of Microorganisms (GCM) 10K type strain sequencing project: providing services to taxonomists for standard genome sequencing and annotation.</title>
        <authorList>
            <consortium name="The Broad Institute Genomics Platform"/>
            <consortium name="The Broad Institute Genome Sequencing Center for Infectious Disease"/>
            <person name="Wu L."/>
            <person name="Ma J."/>
        </authorList>
    </citation>
    <scope>NUCLEOTIDE SEQUENCE [LARGE SCALE GENOMIC DNA]</scope>
    <source>
        <strain evidence="6">CGMCC 1.15111</strain>
    </source>
</reference>
<evidence type="ECO:0000313" key="5">
    <source>
        <dbReference type="EMBL" id="GHE68622.1"/>
    </source>
</evidence>
<accession>A0ABQ3IBQ6</accession>
<proteinExistence type="inferred from homology"/>
<comment type="catalytic activity">
    <reaction evidence="1">
        <text>2-phosphoglycolate + H2O = glycolate + phosphate</text>
        <dbReference type="Rhea" id="RHEA:14369"/>
        <dbReference type="ChEBI" id="CHEBI:15377"/>
        <dbReference type="ChEBI" id="CHEBI:29805"/>
        <dbReference type="ChEBI" id="CHEBI:43474"/>
        <dbReference type="ChEBI" id="CHEBI:58033"/>
        <dbReference type="EC" id="3.1.3.18"/>
    </reaction>
</comment>
<evidence type="ECO:0000313" key="6">
    <source>
        <dbReference type="Proteomes" id="UP000658258"/>
    </source>
</evidence>
<gene>
    <name evidence="5" type="ORF">GCM10011340_25540</name>
</gene>
<dbReference type="Pfam" id="PF13419">
    <property type="entry name" value="HAD_2"/>
    <property type="match status" value="1"/>
</dbReference>
<comment type="caution">
    <text evidence="5">The sequence shown here is derived from an EMBL/GenBank/DDBJ whole genome shotgun (WGS) entry which is preliminary data.</text>
</comment>
<protein>
    <recommendedName>
        <fullName evidence="4">phosphoglycolate phosphatase</fullName>
        <ecNumber evidence="4">3.1.3.18</ecNumber>
    </recommendedName>
</protein>
<dbReference type="PANTHER" id="PTHR43434:SF1">
    <property type="entry name" value="PHOSPHOGLYCOLATE PHOSPHATASE"/>
    <property type="match status" value="1"/>
</dbReference>
<dbReference type="Proteomes" id="UP000658258">
    <property type="component" value="Unassembled WGS sequence"/>
</dbReference>
<dbReference type="InterPro" id="IPR036412">
    <property type="entry name" value="HAD-like_sf"/>
</dbReference>
<dbReference type="GO" id="GO:0016787">
    <property type="term" value="F:hydrolase activity"/>
    <property type="evidence" value="ECO:0007669"/>
    <property type="project" value="UniProtKB-KW"/>
</dbReference>
<organism evidence="5 6">
    <name type="scientific">Roseivirga thermotolerans</name>
    <dbReference type="NCBI Taxonomy" id="1758176"/>
    <lineage>
        <taxon>Bacteria</taxon>
        <taxon>Pseudomonadati</taxon>
        <taxon>Bacteroidota</taxon>
        <taxon>Cytophagia</taxon>
        <taxon>Cytophagales</taxon>
        <taxon>Roseivirgaceae</taxon>
        <taxon>Roseivirga</taxon>
    </lineage>
</organism>
<sequence>MVKTIFWDFDGVIMNSMPIRNKGFELVLKDYPSTEVAQLMAYHLSNGGLSRYVKFRYFFEKIRKEINVTDDKILRYASMFSKVMLKELKNPDLLIDDSLAFIKSNYGRFDMHIVSGSDQTELRQICSSIGIDQYFSTINGSPASKTEILKELLNRFEYQTQNCVLVGDSINDLSAAKSFGIHFIGYNNPALMSLSDSYLESFREF</sequence>
<dbReference type="InterPro" id="IPR023198">
    <property type="entry name" value="PGP-like_dom2"/>
</dbReference>
<evidence type="ECO:0000256" key="4">
    <source>
        <dbReference type="ARBA" id="ARBA00013078"/>
    </source>
</evidence>
<comment type="pathway">
    <text evidence="2">Organic acid metabolism; glycolate biosynthesis; glycolate from 2-phosphoglycolate: step 1/1.</text>
</comment>
<dbReference type="Gene3D" id="3.40.50.1000">
    <property type="entry name" value="HAD superfamily/HAD-like"/>
    <property type="match status" value="1"/>
</dbReference>
<dbReference type="EMBL" id="BNAG01000003">
    <property type="protein sequence ID" value="GHE68622.1"/>
    <property type="molecule type" value="Genomic_DNA"/>
</dbReference>
<dbReference type="SFLD" id="SFLDG01129">
    <property type="entry name" value="C1.5:_HAD__Beta-PGM__Phosphata"/>
    <property type="match status" value="1"/>
</dbReference>
<comment type="similarity">
    <text evidence="3">Belongs to the HAD-like hydrolase superfamily. CbbY/CbbZ/Gph/YieH family.</text>
</comment>
<dbReference type="RefSeq" id="WP_189630646.1">
    <property type="nucleotide sequence ID" value="NZ_BNAG01000003.1"/>
</dbReference>
<evidence type="ECO:0000256" key="1">
    <source>
        <dbReference type="ARBA" id="ARBA00000830"/>
    </source>
</evidence>
<name>A0ABQ3IBQ6_9BACT</name>
<evidence type="ECO:0000256" key="2">
    <source>
        <dbReference type="ARBA" id="ARBA00004818"/>
    </source>
</evidence>
<dbReference type="InterPro" id="IPR041492">
    <property type="entry name" value="HAD_2"/>
</dbReference>
<evidence type="ECO:0000256" key="3">
    <source>
        <dbReference type="ARBA" id="ARBA00006171"/>
    </source>
</evidence>
<dbReference type="InterPro" id="IPR050155">
    <property type="entry name" value="HAD-like_hydrolase_sf"/>
</dbReference>
<dbReference type="InterPro" id="IPR023214">
    <property type="entry name" value="HAD_sf"/>
</dbReference>
<dbReference type="SUPFAM" id="SSF56784">
    <property type="entry name" value="HAD-like"/>
    <property type="match status" value="1"/>
</dbReference>
<keyword evidence="6" id="KW-1185">Reference proteome</keyword>
<dbReference type="Gene3D" id="1.10.150.240">
    <property type="entry name" value="Putative phosphatase, domain 2"/>
    <property type="match status" value="1"/>
</dbReference>
<dbReference type="SFLD" id="SFLDS00003">
    <property type="entry name" value="Haloacid_Dehalogenase"/>
    <property type="match status" value="1"/>
</dbReference>
<keyword evidence="5" id="KW-0378">Hydrolase</keyword>
<dbReference type="PANTHER" id="PTHR43434">
    <property type="entry name" value="PHOSPHOGLYCOLATE PHOSPHATASE"/>
    <property type="match status" value="1"/>
</dbReference>
<dbReference type="EC" id="3.1.3.18" evidence="4"/>